<keyword evidence="1" id="KW-0472">Membrane</keyword>
<gene>
    <name evidence="3" type="ORF">ASJ80_08400</name>
</gene>
<dbReference type="Proteomes" id="UP000217784">
    <property type="component" value="Unassembled WGS sequence"/>
</dbReference>
<dbReference type="RefSeq" id="WP_069583089.1">
    <property type="nucleotide sequence ID" value="NZ_LMVM01000002.1"/>
</dbReference>
<dbReference type="Pfam" id="PF24486">
    <property type="entry name" value="DUF7583"/>
    <property type="match status" value="1"/>
</dbReference>
<protein>
    <recommendedName>
        <fullName evidence="2">DUF7583 domain-containing protein</fullName>
    </recommendedName>
</protein>
<evidence type="ECO:0000313" key="3">
    <source>
        <dbReference type="EMBL" id="PAV05743.1"/>
    </source>
</evidence>
<feature type="domain" description="DUF7583" evidence="2">
    <location>
        <begin position="7"/>
        <end position="73"/>
    </location>
</feature>
<evidence type="ECO:0000313" key="4">
    <source>
        <dbReference type="Proteomes" id="UP000217784"/>
    </source>
</evidence>
<comment type="caution">
    <text evidence="3">The sequence shown here is derived from an EMBL/GenBank/DDBJ whole genome shotgun (WGS) entry which is preliminary data.</text>
</comment>
<dbReference type="InterPro" id="IPR056005">
    <property type="entry name" value="DUF7583"/>
</dbReference>
<accession>A0A2A2H906</accession>
<sequence>MDGKQPIKTEAIPYTGNNPNIIPICPLHTRTENKLDAILDEVKKLQIDDAKKEGKEEAETKISDNKMTFRNQIKFILIGAFLTFIFIILSKLLEYFTPL</sequence>
<dbReference type="EMBL" id="LMVM01000002">
    <property type="protein sequence ID" value="PAV05743.1"/>
    <property type="molecule type" value="Genomic_DNA"/>
</dbReference>
<reference evidence="3 4" key="1">
    <citation type="journal article" date="2017" name="BMC Genomics">
        <title>Genomic analysis of methanogenic archaea reveals a shift towards energy conservation.</title>
        <authorList>
            <person name="Gilmore S.P."/>
            <person name="Henske J.K."/>
            <person name="Sexton J.A."/>
            <person name="Solomon K.V."/>
            <person name="Seppala S."/>
            <person name="Yoo J.I."/>
            <person name="Huyett L.M."/>
            <person name="Pressman A."/>
            <person name="Cogan J.Z."/>
            <person name="Kivenson V."/>
            <person name="Peng X."/>
            <person name="Tan Y."/>
            <person name="Valentine D.L."/>
            <person name="O'Malley M.A."/>
        </authorList>
    </citation>
    <scope>NUCLEOTIDE SEQUENCE [LARGE SCALE GENOMIC DNA]</scope>
    <source>
        <strain evidence="3 4">M.o.H.</strain>
    </source>
</reference>
<evidence type="ECO:0000256" key="1">
    <source>
        <dbReference type="SAM" id="Phobius"/>
    </source>
</evidence>
<keyword evidence="1" id="KW-0812">Transmembrane</keyword>
<dbReference type="AlphaFoldDB" id="A0A2A2H906"/>
<proteinExistence type="predicted"/>
<organism evidence="3 4">
    <name type="scientific">Methanobacterium bryantii</name>
    <dbReference type="NCBI Taxonomy" id="2161"/>
    <lineage>
        <taxon>Archaea</taxon>
        <taxon>Methanobacteriati</taxon>
        <taxon>Methanobacteriota</taxon>
        <taxon>Methanomada group</taxon>
        <taxon>Methanobacteria</taxon>
        <taxon>Methanobacteriales</taxon>
        <taxon>Methanobacteriaceae</taxon>
        <taxon>Methanobacterium</taxon>
    </lineage>
</organism>
<evidence type="ECO:0000259" key="2">
    <source>
        <dbReference type="Pfam" id="PF24486"/>
    </source>
</evidence>
<name>A0A2A2H906_METBR</name>
<keyword evidence="1" id="KW-1133">Transmembrane helix</keyword>
<feature type="transmembrane region" description="Helical" evidence="1">
    <location>
        <begin position="75"/>
        <end position="93"/>
    </location>
</feature>
<keyword evidence="4" id="KW-1185">Reference proteome</keyword>